<keyword evidence="4" id="KW-0653">Protein transport</keyword>
<evidence type="ECO:0000256" key="6">
    <source>
        <dbReference type="ARBA" id="ARBA00023132"/>
    </source>
</evidence>
<reference evidence="14" key="1">
    <citation type="journal article" date="2020" name="Stud. Mycol.">
        <title>101 Dothideomycetes genomes: a test case for predicting lifestyles and emergence of pathogens.</title>
        <authorList>
            <person name="Haridas S."/>
            <person name="Albert R."/>
            <person name="Binder M."/>
            <person name="Bloem J."/>
            <person name="Labutti K."/>
            <person name="Salamov A."/>
            <person name="Andreopoulos B."/>
            <person name="Baker S."/>
            <person name="Barry K."/>
            <person name="Bills G."/>
            <person name="Bluhm B."/>
            <person name="Cannon C."/>
            <person name="Castanera R."/>
            <person name="Culley D."/>
            <person name="Daum C."/>
            <person name="Ezra D."/>
            <person name="Gonzalez J."/>
            <person name="Henrissat B."/>
            <person name="Kuo A."/>
            <person name="Liang C."/>
            <person name="Lipzen A."/>
            <person name="Lutzoni F."/>
            <person name="Magnuson J."/>
            <person name="Mondo S."/>
            <person name="Nolan M."/>
            <person name="Ohm R."/>
            <person name="Pangilinan J."/>
            <person name="Park H.-J."/>
            <person name="Ramirez L."/>
            <person name="Alfaro M."/>
            <person name="Sun H."/>
            <person name="Tritt A."/>
            <person name="Yoshinaga Y."/>
            <person name="Zwiers L.-H."/>
            <person name="Turgeon B."/>
            <person name="Goodwin S."/>
            <person name="Spatafora J."/>
            <person name="Crous P."/>
            <person name="Grigoriev I."/>
        </authorList>
    </citation>
    <scope>NUCLEOTIDE SEQUENCE</scope>
    <source>
        <strain evidence="14">CBS 122681</strain>
    </source>
</reference>
<dbReference type="PANTHER" id="PTHR31431">
    <property type="entry name" value="NUCLEOPORIN NUP188 HOMOLOG"/>
    <property type="match status" value="1"/>
</dbReference>
<dbReference type="Pfam" id="PF10487">
    <property type="entry name" value="Nup188_N"/>
    <property type="match status" value="1"/>
</dbReference>
<feature type="domain" description="Nucleoporin Nup188 N-terminal subdomain III" evidence="13">
    <location>
        <begin position="769"/>
        <end position="1168"/>
    </location>
</feature>
<evidence type="ECO:0000313" key="14">
    <source>
        <dbReference type="EMBL" id="KAF2652752.1"/>
    </source>
</evidence>
<evidence type="ECO:0000259" key="13">
    <source>
        <dbReference type="Pfam" id="PF21093"/>
    </source>
</evidence>
<dbReference type="InterPro" id="IPR048883">
    <property type="entry name" value="Nup188_N-subdom_III"/>
</dbReference>
<dbReference type="InterPro" id="IPR018864">
    <property type="entry name" value="Nucleoporin_Nup188_N"/>
</dbReference>
<feature type="domain" description="Nuclear pore protein Nup188 C-terminal" evidence="12">
    <location>
        <begin position="1477"/>
        <end position="1854"/>
    </location>
</feature>
<dbReference type="InterPro" id="IPR041634">
    <property type="entry name" value="Nup188_C"/>
</dbReference>
<keyword evidence="5" id="KW-0811">Translocation</keyword>
<evidence type="ECO:0000256" key="5">
    <source>
        <dbReference type="ARBA" id="ARBA00023010"/>
    </source>
</evidence>
<feature type="domain" description="Nucleoporin Nup188 N-terminal" evidence="11">
    <location>
        <begin position="172"/>
        <end position="419"/>
    </location>
</feature>
<evidence type="ECO:0000313" key="15">
    <source>
        <dbReference type="Proteomes" id="UP000799324"/>
    </source>
</evidence>
<feature type="region of interest" description="Disordered" evidence="10">
    <location>
        <begin position="1094"/>
        <end position="1114"/>
    </location>
</feature>
<evidence type="ECO:0000256" key="4">
    <source>
        <dbReference type="ARBA" id="ARBA00022927"/>
    </source>
</evidence>
<dbReference type="Gene3D" id="1.25.10.70">
    <property type="match status" value="1"/>
</dbReference>
<evidence type="ECO:0000256" key="3">
    <source>
        <dbReference type="ARBA" id="ARBA00022816"/>
    </source>
</evidence>
<proteinExistence type="inferred from homology"/>
<keyword evidence="6" id="KW-0906">Nuclear pore complex</keyword>
<organism evidence="14 15">
    <name type="scientific">Lophiostoma macrostomum CBS 122681</name>
    <dbReference type="NCBI Taxonomy" id="1314788"/>
    <lineage>
        <taxon>Eukaryota</taxon>
        <taxon>Fungi</taxon>
        <taxon>Dikarya</taxon>
        <taxon>Ascomycota</taxon>
        <taxon>Pezizomycotina</taxon>
        <taxon>Dothideomycetes</taxon>
        <taxon>Pleosporomycetidae</taxon>
        <taxon>Pleosporales</taxon>
        <taxon>Lophiostomataceae</taxon>
        <taxon>Lophiostoma</taxon>
    </lineage>
</organism>
<dbReference type="Pfam" id="PF18378">
    <property type="entry name" value="Nup188_C"/>
    <property type="match status" value="1"/>
</dbReference>
<comment type="similarity">
    <text evidence="8">Belongs to the Nup188 family.</text>
</comment>
<keyword evidence="7" id="KW-0539">Nucleus</keyword>
<feature type="compositionally biased region" description="Polar residues" evidence="10">
    <location>
        <begin position="1097"/>
        <end position="1110"/>
    </location>
</feature>
<dbReference type="GO" id="GO:0006606">
    <property type="term" value="P:protein import into nucleus"/>
    <property type="evidence" value="ECO:0007669"/>
    <property type="project" value="TreeGrafter"/>
</dbReference>
<accession>A0A6A6SYV2</accession>
<evidence type="ECO:0000256" key="8">
    <source>
        <dbReference type="ARBA" id="ARBA00038387"/>
    </source>
</evidence>
<dbReference type="GO" id="GO:0017056">
    <property type="term" value="F:structural constituent of nuclear pore"/>
    <property type="evidence" value="ECO:0007669"/>
    <property type="project" value="InterPro"/>
</dbReference>
<dbReference type="Pfam" id="PF21093">
    <property type="entry name" value="Nup188_N-subdom_III"/>
    <property type="match status" value="1"/>
</dbReference>
<dbReference type="GO" id="GO:0044611">
    <property type="term" value="C:nuclear pore inner ring"/>
    <property type="evidence" value="ECO:0007669"/>
    <property type="project" value="TreeGrafter"/>
</dbReference>
<dbReference type="Proteomes" id="UP000799324">
    <property type="component" value="Unassembled WGS sequence"/>
</dbReference>
<evidence type="ECO:0000256" key="7">
    <source>
        <dbReference type="ARBA" id="ARBA00023242"/>
    </source>
</evidence>
<dbReference type="Pfam" id="PF21094">
    <property type="entry name" value="Nup188_SH3-like"/>
    <property type="match status" value="1"/>
</dbReference>
<dbReference type="GO" id="GO:0051028">
    <property type="term" value="P:mRNA transport"/>
    <property type="evidence" value="ECO:0007669"/>
    <property type="project" value="UniProtKB-KW"/>
</dbReference>
<keyword evidence="3" id="KW-0509">mRNA transport</keyword>
<keyword evidence="2" id="KW-0813">Transport</keyword>
<dbReference type="PANTHER" id="PTHR31431:SF1">
    <property type="entry name" value="NUCLEOPORIN NUP188"/>
    <property type="match status" value="1"/>
</dbReference>
<dbReference type="InterPro" id="IPR044840">
    <property type="entry name" value="Nup188"/>
</dbReference>
<dbReference type="EMBL" id="MU004394">
    <property type="protein sequence ID" value="KAF2652752.1"/>
    <property type="molecule type" value="Genomic_DNA"/>
</dbReference>
<evidence type="ECO:0000259" key="12">
    <source>
        <dbReference type="Pfam" id="PF18378"/>
    </source>
</evidence>
<dbReference type="OrthoDB" id="102511at2759"/>
<evidence type="ECO:0000256" key="10">
    <source>
        <dbReference type="SAM" id="MobiDB-lite"/>
    </source>
</evidence>
<protein>
    <recommendedName>
        <fullName evidence="9">Nucleoporin NUP188</fullName>
    </recommendedName>
</protein>
<gene>
    <name evidence="14" type="ORF">K491DRAFT_780808</name>
</gene>
<dbReference type="GO" id="GO:0006405">
    <property type="term" value="P:RNA export from nucleus"/>
    <property type="evidence" value="ECO:0007669"/>
    <property type="project" value="TreeGrafter"/>
</dbReference>
<evidence type="ECO:0000256" key="9">
    <source>
        <dbReference type="ARBA" id="ARBA00040174"/>
    </source>
</evidence>
<evidence type="ECO:0000256" key="1">
    <source>
        <dbReference type="ARBA" id="ARBA00004567"/>
    </source>
</evidence>
<keyword evidence="15" id="KW-1185">Reference proteome</keyword>
<name>A0A6A6SYV2_9PLEO</name>
<evidence type="ECO:0000256" key="2">
    <source>
        <dbReference type="ARBA" id="ARBA00022448"/>
    </source>
</evidence>
<comment type="subcellular location">
    <subcellularLocation>
        <location evidence="1">Nucleus</location>
        <location evidence="1">Nuclear pore complex</location>
    </subcellularLocation>
</comment>
<sequence length="1859" mass="206230">MAPVAARAEHDLDLAKCFKGEQQLISWEAAYTALCDPDTASESTALRSFLRDEANLDILSRPWKPFAEPSAAEKAKFETKTAPISVTPPATAHYNLDEIKADSLWLSELARISQFAALRLAAIEWQSRPTVQLLSGLTEEEASSVHDATGLANLGASAFIPNSSIVTAPSASSDSHFDSENQRRLRIIDTYLATRVSILRISQLLVSWGKASDLRRRYGAEYRVCGDWLEQLGQDVAAKQSPADSEALRQCIDALESRCNTLDNGFTWSIAEPIQEAAADRWATSLVTELIHILHLAIAHADFYTDKFVSAAVVEQWFTFIANKDFFRDLSLPSPDQQHLTLLLHLLTSLLCLAILKVDAILEDLESGNYTSWELSSYTLNSTVLELITNVFAYAKRLGAGPATPPAFAWAIITWRLTTAATLAEETRQAQIDNGYGSRASLSTPSPLEDAVVAIARFEGSDLFDKKTPYLDLAESCANFGVLDLITHIINMGMNAFGSKIDQISRDEFRFLLLQLVRSAMSSDIIDYAPELIVCVHSIMSGDRTFRQWVDNDENLHADPVTAFCLEDEAILRPLLIDAARRRYPYEPIPFFQFCGVLTRGERSIDDRLPVVASMLANMDSIMQQLPVGFDSYTSIREEENANWVALSEELPQFTIKSRSSLQNARGLLGARSHSGYEDSMALPPGTEGNIVDDRAQPFVASWHYPHSAFDYLVTLLSTYMVGNNKIEYWNQQPVSLGIASEIIGLFADLMHSSLRASLGSEDRAICSAELLDVLDIGVDRTQDTVNIVLAIFEQGLLDQCNEPGNEESLQLLVNCIHFLQALVTVAPNRVWPWLTRSRLLQADGSGGSLASILIGTEMVLGRYDFLIGCIRLFQALVDDAVGQSVARKAHSKALTRFNAPTTMESGTSHKLMSNLLLAFGRTLAGVYESTPSWRCLRVEDRLEINIAICKAFTAILDYVYGVDDSPILSSKLTRLVAPVAEYLVDLYVLDSENNLPTSPILTSLLAGADVVRTSFLTKSAALWKTQTDTALIFANTLVRTAMLLERPWTYLEQQLFKATPLLARLYANHDSYKSNVLNLLESLVRGAVRVTDRPTGGQQSASARQTQIEPPSLLGHLGPRTAKNFLSIVSQLDAPLKIVHIETQVWGLLSAVVTSKQQWFTLYLLTGSTPRESVKNNDAAGSASRNKALLARALDSLSVCDYERPSRDWSLDVAMLEFVSLAQNNWSWTMGDLRQHKDFIKRLLDVLQWLPKQSPDTRTAPAMLTRSYLNRFAALTCDILAMHLHTSRQTGDVAPLNDIVPRLAYMEQNALQLPSYNMSLHRNLKQNFERQFKGVQLASFKRTALRPEPFGPKFFYDIDLGDKLLHFDNHWVGPRGQGFRVEVERANYNLSLVESQIQLLTSWKLLAIELSNVLTKDERLTKVLTNVIKDCMLTNADSSLPEALFGQLSILRTDLSFVLLQRMVNAKVRSPEARQLLQPIWNAIRAATPDFDIIYSTDAASTYRALLRILYLALQFHLVDKSTSNNEVSFRSSFRGSLTTNPKTLVEPLSNQLLELLADTVARGFRNLATQLHSNPSTVFPSDFALLTAILQTILSIPEMQTWHAQAALLFSESGTLRYATSLFSWSDRLTIDSPGAEKDPIFGELSLLFILSLSSMQAFAETMAAEGILAQLNAANIMNYYRRSGGMGPFDKPARIFSIWTKGILPLCLNLLRAVGPAISGEISAFLNQFPEQLNRASNALTDRPSTKITLSVASEAHSLALISSILEGDRTQGPRLGIQSADIPILNWEKEGVKEDVEGWLSTRGKLRERIVAIDESDARLFEKKVGQGEDAVNVLEERVLREVESAAECLGVGAK</sequence>
<evidence type="ECO:0000259" key="11">
    <source>
        <dbReference type="Pfam" id="PF10487"/>
    </source>
</evidence>